<keyword evidence="2" id="KW-0614">Plasmid</keyword>
<proteinExistence type="predicted"/>
<feature type="compositionally biased region" description="Polar residues" evidence="1">
    <location>
        <begin position="275"/>
        <end position="284"/>
    </location>
</feature>
<feature type="region of interest" description="Disordered" evidence="1">
    <location>
        <begin position="254"/>
        <end position="284"/>
    </location>
</feature>
<name>A0AAJ4N9E3_AGRTU</name>
<accession>A0AAJ4N9E3</accession>
<evidence type="ECO:0000256" key="1">
    <source>
        <dbReference type="SAM" id="MobiDB-lite"/>
    </source>
</evidence>
<reference evidence="2" key="1">
    <citation type="submission" date="2020-02" db="EMBL/GenBank/DDBJ databases">
        <title>Unexpected conservation and global transmission of agrobacterial virulence plasmids.</title>
        <authorList>
            <person name="Weisberg A.J."/>
            <person name="Davis E.W. II"/>
            <person name="Tabima J.R."/>
            <person name="Belcher M.S."/>
            <person name="Miller M."/>
            <person name="Kuo C.-H."/>
            <person name="Loper J.E."/>
            <person name="Grunwald N.J."/>
            <person name="Putnam M.L."/>
            <person name="Chang J.H."/>
        </authorList>
    </citation>
    <scope>NUCLEOTIDE SEQUENCE</scope>
    <source>
        <strain evidence="2">Q15/94</strain>
        <plasmid evidence="2">pQ15_94_4</plasmid>
    </source>
</reference>
<dbReference type="Proteomes" id="UP000663946">
    <property type="component" value="Plasmid pQ15_94_4"/>
</dbReference>
<organism evidence="2 3">
    <name type="scientific">Agrobacterium tumefaciens</name>
    <dbReference type="NCBI Taxonomy" id="358"/>
    <lineage>
        <taxon>Bacteria</taxon>
        <taxon>Pseudomonadati</taxon>
        <taxon>Pseudomonadota</taxon>
        <taxon>Alphaproteobacteria</taxon>
        <taxon>Hyphomicrobiales</taxon>
        <taxon>Rhizobiaceae</taxon>
        <taxon>Rhizobium/Agrobacterium group</taxon>
        <taxon>Agrobacterium</taxon>
        <taxon>Agrobacterium tumefaciens complex</taxon>
    </lineage>
</organism>
<geneLocation type="plasmid" evidence="2 3">
    <name>pQ15_94_4</name>
</geneLocation>
<sequence>MRSAFSFLEDSLHLLYLDESGHSHDPSSDFFVLAGFSIFERQTHWLEAQIDPVAARFSATNPRDIEFHGNPMRSGNGTWKGVPPNERVQAVVDILSLLADKQLQLKVYACVIEKKLFDQNDILARSFEEVASCFDGYLKTLYKKKNPQRGLVILDKSNYEEKIQTLSHVFKHVGHANGQLRNFAEVPLFLDSRASRLIQMADLIAYWIFRHYQSGDQRGYDLIRPYFARYGVGPVSGLRCHVTPETEARLGSLPLPVHPFPSATPKSSTAEKSDITGLQENTLL</sequence>
<evidence type="ECO:0000313" key="3">
    <source>
        <dbReference type="Proteomes" id="UP000663946"/>
    </source>
</evidence>
<dbReference type="EMBL" id="CP049221">
    <property type="protein sequence ID" value="QTG17297.1"/>
    <property type="molecule type" value="Genomic_DNA"/>
</dbReference>
<evidence type="ECO:0000313" key="2">
    <source>
        <dbReference type="EMBL" id="QTG17297.1"/>
    </source>
</evidence>
<protein>
    <submittedName>
        <fullName evidence="2">DUF3800 domain-containing protein</fullName>
    </submittedName>
</protein>
<dbReference type="AlphaFoldDB" id="A0AAJ4N9E3"/>
<dbReference type="InterPro" id="IPR024524">
    <property type="entry name" value="DUF3800"/>
</dbReference>
<dbReference type="Pfam" id="PF12686">
    <property type="entry name" value="DUF3800"/>
    <property type="match status" value="1"/>
</dbReference>
<gene>
    <name evidence="2" type="ORF">G6M86_28855</name>
</gene>